<name>A0A5S9QZU1_9GAMM</name>
<protein>
    <submittedName>
        <fullName evidence="1">Uncharacterized protein</fullName>
    </submittedName>
</protein>
<gene>
    <name evidence="1" type="ORF">OPDIPICF_03210</name>
</gene>
<evidence type="ECO:0000313" key="2">
    <source>
        <dbReference type="Proteomes" id="UP000441399"/>
    </source>
</evidence>
<sequence>MGSFKEFAVSLAFLAVTGAMGGIALARWYEWMIIVG</sequence>
<keyword evidence="2" id="KW-1185">Reference proteome</keyword>
<dbReference type="AlphaFoldDB" id="A0A5S9QZU1"/>
<dbReference type="EMBL" id="CACSIO010000060">
    <property type="protein sequence ID" value="CAA0124711.1"/>
    <property type="molecule type" value="Genomic_DNA"/>
</dbReference>
<proteinExistence type="predicted"/>
<dbReference type="Proteomes" id="UP000441399">
    <property type="component" value="Unassembled WGS sequence"/>
</dbReference>
<organism evidence="1 2">
    <name type="scientific">BD1-7 clade bacterium</name>
    <dbReference type="NCBI Taxonomy" id="2029982"/>
    <lineage>
        <taxon>Bacteria</taxon>
        <taxon>Pseudomonadati</taxon>
        <taxon>Pseudomonadota</taxon>
        <taxon>Gammaproteobacteria</taxon>
        <taxon>Cellvibrionales</taxon>
        <taxon>Spongiibacteraceae</taxon>
        <taxon>BD1-7 clade</taxon>
    </lineage>
</organism>
<reference evidence="1 2" key="1">
    <citation type="submission" date="2019-11" db="EMBL/GenBank/DDBJ databases">
        <authorList>
            <person name="Holert J."/>
        </authorList>
    </citation>
    <scope>NUCLEOTIDE SEQUENCE [LARGE SCALE GENOMIC DNA]</scope>
    <source>
        <strain evidence="1">SB11_3</strain>
    </source>
</reference>
<evidence type="ECO:0000313" key="1">
    <source>
        <dbReference type="EMBL" id="CAA0124711.1"/>
    </source>
</evidence>
<accession>A0A5S9QZU1</accession>